<dbReference type="RefSeq" id="WP_133349555.1">
    <property type="nucleotide sequence ID" value="NZ_SMZQ01000006.1"/>
</dbReference>
<organism evidence="2 3">
    <name type="scientific">Arthrobacter nitrophenolicus</name>
    <dbReference type="NCBI Taxonomy" id="683150"/>
    <lineage>
        <taxon>Bacteria</taxon>
        <taxon>Bacillati</taxon>
        <taxon>Actinomycetota</taxon>
        <taxon>Actinomycetes</taxon>
        <taxon>Micrococcales</taxon>
        <taxon>Micrococcaceae</taxon>
        <taxon>Arthrobacter</taxon>
    </lineage>
</organism>
<evidence type="ECO:0008006" key="4">
    <source>
        <dbReference type="Google" id="ProtNLM"/>
    </source>
</evidence>
<sequence length="161" mass="16306">MRRQGLLLALMTTAGLASGCGPGAVACPAIAQATVVSVTVAADYVPHVGSLHVKACQDGTCKEADVELQAGSTSIDQGCTPEGVCSATASPDGTKVGMLMLDTLTESLMTVTSSGHAADGSPLPVHTLEFRPKANYPFGVQCGKFISASVTLDGTGLHERS</sequence>
<feature type="chain" id="PRO_5039340992" description="Lipoprotein" evidence="1">
    <location>
        <begin position="20"/>
        <end position="161"/>
    </location>
</feature>
<proteinExistence type="predicted"/>
<protein>
    <recommendedName>
        <fullName evidence="4">Lipoprotein</fullName>
    </recommendedName>
</protein>
<dbReference type="AlphaFoldDB" id="A0A4R5XXW0"/>
<dbReference type="Proteomes" id="UP000294621">
    <property type="component" value="Unassembled WGS sequence"/>
</dbReference>
<dbReference type="OrthoDB" id="3828886at2"/>
<name>A0A4R5XXW0_9MICC</name>
<evidence type="ECO:0000256" key="1">
    <source>
        <dbReference type="SAM" id="SignalP"/>
    </source>
</evidence>
<dbReference type="EMBL" id="SMZQ01000006">
    <property type="protein sequence ID" value="TDL36759.1"/>
    <property type="molecule type" value="Genomic_DNA"/>
</dbReference>
<accession>A0A4R5XXW0</accession>
<feature type="signal peptide" evidence="1">
    <location>
        <begin position="1"/>
        <end position="19"/>
    </location>
</feature>
<evidence type="ECO:0000313" key="2">
    <source>
        <dbReference type="EMBL" id="TDL36759.1"/>
    </source>
</evidence>
<reference evidence="2 3" key="1">
    <citation type="submission" date="2019-03" db="EMBL/GenBank/DDBJ databases">
        <title>Genome Sequencing and Assembly of Various Microbes Isolated from Partially Reclaimed Soil and Acid Mine Drainage (AMD) Site.</title>
        <authorList>
            <person name="Steinbock B."/>
            <person name="Bechtold R."/>
            <person name="Sevigny J.L."/>
            <person name="Thomas D."/>
            <person name="Cuthill L.R."/>
            <person name="Aveiro Johannsen E.J."/>
            <person name="Thomas K."/>
            <person name="Ghosh A."/>
        </authorList>
    </citation>
    <scope>NUCLEOTIDE SEQUENCE [LARGE SCALE GENOMIC DNA]</scope>
    <source>
        <strain evidence="2 3">S-A1</strain>
    </source>
</reference>
<gene>
    <name evidence="2" type="ORF">E2R57_12505</name>
</gene>
<comment type="caution">
    <text evidence="2">The sequence shown here is derived from an EMBL/GenBank/DDBJ whole genome shotgun (WGS) entry which is preliminary data.</text>
</comment>
<dbReference type="STRING" id="683150.G205_11107"/>
<keyword evidence="1" id="KW-0732">Signal</keyword>
<evidence type="ECO:0000313" key="3">
    <source>
        <dbReference type="Proteomes" id="UP000294621"/>
    </source>
</evidence>
<dbReference type="PROSITE" id="PS51257">
    <property type="entry name" value="PROKAR_LIPOPROTEIN"/>
    <property type="match status" value="1"/>
</dbReference>